<protein>
    <submittedName>
        <fullName evidence="12">Variant surface glycoprotein 1125.62</fullName>
    </submittedName>
</protein>
<dbReference type="InterPro" id="IPR001812">
    <property type="entry name" value="Trypano_VSG_A_N_dom"/>
</dbReference>
<feature type="domain" description="Trypanosome variant surface glycoprotein C-terminal" evidence="11">
    <location>
        <begin position="417"/>
        <end position="515"/>
    </location>
</feature>
<dbReference type="InterPro" id="IPR027446">
    <property type="entry name" value="VSG_C_dom_sf"/>
</dbReference>
<accession>A0A1J0R447</accession>
<feature type="chain" id="PRO_5012136385" evidence="9">
    <location>
        <begin position="25"/>
        <end position="516"/>
    </location>
</feature>
<dbReference type="GO" id="GO:0042783">
    <property type="term" value="P:symbiont-mediated evasion of host immune response"/>
    <property type="evidence" value="ECO:0007669"/>
    <property type="project" value="InterPro"/>
</dbReference>
<keyword evidence="5" id="KW-0472">Membrane</keyword>
<dbReference type="EMBL" id="KX698651">
    <property type="protein sequence ID" value="APD72607.1"/>
    <property type="molecule type" value="Genomic_DNA"/>
</dbReference>
<evidence type="ECO:0000256" key="4">
    <source>
        <dbReference type="ARBA" id="ARBA00022622"/>
    </source>
</evidence>
<comment type="subcellular location">
    <subcellularLocation>
        <location evidence="2">Cell membrane</location>
        <topology evidence="2">Lipid-anchor</topology>
        <topology evidence="2">GPI-anchor</topology>
    </subcellularLocation>
</comment>
<evidence type="ECO:0000256" key="8">
    <source>
        <dbReference type="SAM" id="MobiDB-lite"/>
    </source>
</evidence>
<dbReference type="VEuPathDB" id="TriTrypDB:Tb927.9.1250"/>
<comment type="function">
    <text evidence="1">VSG forms a coat on the surface of the parasite. The trypanosome evades the immune response of the host by expressing a series of antigenically distinct VSGs from an estimated 1000 VSG genes.</text>
</comment>
<feature type="signal peptide" evidence="9">
    <location>
        <begin position="1"/>
        <end position="24"/>
    </location>
</feature>
<evidence type="ECO:0000256" key="7">
    <source>
        <dbReference type="ARBA" id="ARBA00023288"/>
    </source>
</evidence>
<evidence type="ECO:0000256" key="1">
    <source>
        <dbReference type="ARBA" id="ARBA00002523"/>
    </source>
</evidence>
<dbReference type="Pfam" id="PF00913">
    <property type="entry name" value="Trypan_glycop"/>
    <property type="match status" value="1"/>
</dbReference>
<keyword evidence="3" id="KW-1003">Cell membrane</keyword>
<evidence type="ECO:0000313" key="12">
    <source>
        <dbReference type="EMBL" id="APD72607.1"/>
    </source>
</evidence>
<dbReference type="VEuPathDB" id="TriTrypDB:Tb427_000198600"/>
<dbReference type="GO" id="GO:0005886">
    <property type="term" value="C:plasma membrane"/>
    <property type="evidence" value="ECO:0007669"/>
    <property type="project" value="UniProtKB-SubCell"/>
</dbReference>
<dbReference type="Gene3D" id="3.90.150.10">
    <property type="entry name" value="Variant Surface Glycoprotein, subunit A domain 1"/>
    <property type="match status" value="1"/>
</dbReference>
<feature type="domain" description="Trypanosome variant surface glycoprotein A-type N-terminal" evidence="10">
    <location>
        <begin position="11"/>
        <end position="383"/>
    </location>
</feature>
<dbReference type="SUPFAM" id="SSF58087">
    <property type="entry name" value="Variant surface glycoprotein (N-terminal domain)"/>
    <property type="match status" value="1"/>
</dbReference>
<dbReference type="Pfam" id="PF10659">
    <property type="entry name" value="Trypan_glycop_C"/>
    <property type="match status" value="1"/>
</dbReference>
<keyword evidence="9" id="KW-0732">Signal</keyword>
<dbReference type="AlphaFoldDB" id="A0A1J0R447"/>
<dbReference type="SUPFAM" id="SSF118251">
    <property type="entry name" value="Variant surface glycoprotein MITAT 1.2, VSG 221, C-terminal domain"/>
    <property type="match status" value="1"/>
</dbReference>
<evidence type="ECO:0000256" key="5">
    <source>
        <dbReference type="ARBA" id="ARBA00023136"/>
    </source>
</evidence>
<sequence>MLNKGRYLLIYLLAAVLLANSANAAAGDAIKKQYWTSFCDVAVEAETIASQAITSLEAAATEGLNNFKMLLKAQIYAVGNLTRPTSPEERMLWTLGAHETEKAFNYYTSAAPGQIVTAVRDAGRLQGAIGEWINLMAEGSDGTDGCLSTNDAGGNPISGRSALTADMEKCKLKWEPVHKGQVQGTLLGAKGLAGSFSTGVDHGNLVNGAKKCGINSPNTGFLLNDADKSGGGNGANVAAHTPKMAAGLLTLDNTGLMIEDLADTETKQATHPYLHYAVKAKTDAKKMYHSTIPKTLETAKTSEQLRRAARRQLLGKKDSETSEDAQLPNKIKSVFSDDDKYLAILHKNIDGMPIPKELTDDKQETTLGEINDVDLLIRLYFHYMDANKRKLQNALNELRNVNKKQEPKSAQEKEKECNETGADEDKCKELKEKDCVFNTESKKCELKKDVKEKLEKEGQENKGKEEKPTSECKDKPQKDCTGNCKWENNTCKDSSILLKKQFALSVVSAAFMALLF</sequence>
<dbReference type="Gene3D" id="1.10.470.10">
    <property type="entry name" value="Variant Surface Glycoprotein, subunit A, domain 2"/>
    <property type="match status" value="1"/>
</dbReference>
<name>A0A1J0R447_9TRYP</name>
<evidence type="ECO:0000259" key="11">
    <source>
        <dbReference type="Pfam" id="PF10659"/>
    </source>
</evidence>
<dbReference type="GO" id="GO:0098552">
    <property type="term" value="C:side of membrane"/>
    <property type="evidence" value="ECO:0007669"/>
    <property type="project" value="UniProtKB-KW"/>
</dbReference>
<keyword evidence="4" id="KW-0336">GPI-anchor</keyword>
<evidence type="ECO:0000256" key="6">
    <source>
        <dbReference type="ARBA" id="ARBA00023180"/>
    </source>
</evidence>
<evidence type="ECO:0000259" key="10">
    <source>
        <dbReference type="Pfam" id="PF00913"/>
    </source>
</evidence>
<evidence type="ECO:0000256" key="2">
    <source>
        <dbReference type="ARBA" id="ARBA00004609"/>
    </source>
</evidence>
<dbReference type="Gene3D" id="3.30.1680.40">
    <property type="match status" value="1"/>
</dbReference>
<evidence type="ECO:0000256" key="3">
    <source>
        <dbReference type="ARBA" id="ARBA00022475"/>
    </source>
</evidence>
<keyword evidence="6" id="KW-0325">Glycoprotein</keyword>
<organism evidence="12">
    <name type="scientific">Trypanosoma brucei</name>
    <dbReference type="NCBI Taxonomy" id="5691"/>
    <lineage>
        <taxon>Eukaryota</taxon>
        <taxon>Discoba</taxon>
        <taxon>Euglenozoa</taxon>
        <taxon>Kinetoplastea</taxon>
        <taxon>Metakinetoplastina</taxon>
        <taxon>Trypanosomatida</taxon>
        <taxon>Trypanosomatidae</taxon>
        <taxon>Trypanosoma</taxon>
    </lineage>
</organism>
<proteinExistence type="predicted"/>
<feature type="region of interest" description="Disordered" evidence="8">
    <location>
        <begin position="452"/>
        <end position="481"/>
    </location>
</feature>
<keyword evidence="7" id="KW-0449">Lipoprotein</keyword>
<dbReference type="InterPro" id="IPR019609">
    <property type="entry name" value="Variant_surf_glycoprt_trypan_C"/>
</dbReference>
<evidence type="ECO:0000256" key="9">
    <source>
        <dbReference type="SAM" id="SignalP"/>
    </source>
</evidence>
<reference evidence="12" key="1">
    <citation type="submission" date="2016-08" db="EMBL/GenBank/DDBJ databases">
        <title>VSG repertoire of Trypanosoma brucei EATRO 1125.</title>
        <authorList>
            <person name="Cross G.A."/>
        </authorList>
    </citation>
    <scope>NUCLEOTIDE SEQUENCE</scope>
    <source>
        <strain evidence="12">EATRO 1125</strain>
    </source>
</reference>
<feature type="compositionally biased region" description="Basic and acidic residues" evidence="8">
    <location>
        <begin position="452"/>
        <end position="478"/>
    </location>
</feature>